<evidence type="ECO:0000313" key="13">
    <source>
        <dbReference type="Proteomes" id="UP001589670"/>
    </source>
</evidence>
<evidence type="ECO:0000256" key="7">
    <source>
        <dbReference type="SAM" id="Phobius"/>
    </source>
</evidence>
<dbReference type="SMART" id="SM00091">
    <property type="entry name" value="PAS"/>
    <property type="match status" value="3"/>
</dbReference>
<dbReference type="SMART" id="SM00387">
    <property type="entry name" value="HATPase_c"/>
    <property type="match status" value="1"/>
</dbReference>
<evidence type="ECO:0000259" key="10">
    <source>
        <dbReference type="PROSITE" id="PS50112"/>
    </source>
</evidence>
<dbReference type="Pfam" id="PF08448">
    <property type="entry name" value="PAS_4"/>
    <property type="match status" value="2"/>
</dbReference>
<dbReference type="SMART" id="SM00086">
    <property type="entry name" value="PAC"/>
    <property type="match status" value="4"/>
</dbReference>
<feature type="domain" description="PAC" evidence="11">
    <location>
        <begin position="670"/>
        <end position="722"/>
    </location>
</feature>
<dbReference type="InterPro" id="IPR003594">
    <property type="entry name" value="HATPase_dom"/>
</dbReference>
<dbReference type="InterPro" id="IPR000700">
    <property type="entry name" value="PAS-assoc_C"/>
</dbReference>
<dbReference type="SMART" id="SM00448">
    <property type="entry name" value="REC"/>
    <property type="match status" value="1"/>
</dbReference>
<feature type="domain" description="PAS" evidence="10">
    <location>
        <begin position="349"/>
        <end position="419"/>
    </location>
</feature>
<protein>
    <recommendedName>
        <fullName evidence="2">histidine kinase</fullName>
        <ecNumber evidence="2">2.7.13.3</ecNumber>
    </recommendedName>
</protein>
<dbReference type="PROSITE" id="PS50109">
    <property type="entry name" value="HIS_KIN"/>
    <property type="match status" value="1"/>
</dbReference>
<keyword evidence="3 6" id="KW-0597">Phosphoprotein</keyword>
<dbReference type="InterPro" id="IPR036890">
    <property type="entry name" value="HATPase_C_sf"/>
</dbReference>
<dbReference type="Pfam" id="PF08447">
    <property type="entry name" value="PAS_3"/>
    <property type="match status" value="3"/>
</dbReference>
<gene>
    <name evidence="12" type="ORF">ACFFU4_14805</name>
</gene>
<dbReference type="SUPFAM" id="SSF55785">
    <property type="entry name" value="PYP-like sensor domain (PAS domain)"/>
    <property type="match status" value="5"/>
</dbReference>
<dbReference type="Gene3D" id="3.30.450.20">
    <property type="entry name" value="PAS domain"/>
    <property type="match status" value="5"/>
</dbReference>
<keyword evidence="5" id="KW-0418">Kinase</keyword>
<dbReference type="PROSITE" id="PS50112">
    <property type="entry name" value="PAS"/>
    <property type="match status" value="3"/>
</dbReference>
<dbReference type="EMBL" id="JBHMEC010000025">
    <property type="protein sequence ID" value="MFB9151021.1"/>
    <property type="molecule type" value="Genomic_DNA"/>
</dbReference>
<feature type="domain" description="Histidine kinase" evidence="8">
    <location>
        <begin position="735"/>
        <end position="957"/>
    </location>
</feature>
<dbReference type="SUPFAM" id="SSF47384">
    <property type="entry name" value="Homodimeric domain of signal transducing histidine kinase"/>
    <property type="match status" value="1"/>
</dbReference>
<feature type="domain" description="PAC" evidence="11">
    <location>
        <begin position="296"/>
        <end position="348"/>
    </location>
</feature>
<evidence type="ECO:0000259" key="8">
    <source>
        <dbReference type="PROSITE" id="PS50109"/>
    </source>
</evidence>
<keyword evidence="4" id="KW-0808">Transferase</keyword>
<dbReference type="Pfam" id="PF02518">
    <property type="entry name" value="HATPase_c"/>
    <property type="match status" value="1"/>
</dbReference>
<feature type="domain" description="Response regulatory" evidence="9">
    <location>
        <begin position="978"/>
        <end position="1094"/>
    </location>
</feature>
<dbReference type="Proteomes" id="UP001589670">
    <property type="component" value="Unassembled WGS sequence"/>
</dbReference>
<dbReference type="InterPro" id="IPR035965">
    <property type="entry name" value="PAS-like_dom_sf"/>
</dbReference>
<dbReference type="Pfam" id="PF00072">
    <property type="entry name" value="Response_reg"/>
    <property type="match status" value="1"/>
</dbReference>
<feature type="domain" description="PAS" evidence="10">
    <location>
        <begin position="492"/>
        <end position="514"/>
    </location>
</feature>
<dbReference type="PANTHER" id="PTHR43304">
    <property type="entry name" value="PHYTOCHROME-LIKE PROTEIN CPH1"/>
    <property type="match status" value="1"/>
</dbReference>
<dbReference type="RefSeq" id="WP_377070589.1">
    <property type="nucleotide sequence ID" value="NZ_JBHMEC010000025.1"/>
</dbReference>
<dbReference type="NCBIfam" id="TIGR00229">
    <property type="entry name" value="sensory_box"/>
    <property type="match status" value="3"/>
</dbReference>
<evidence type="ECO:0000256" key="3">
    <source>
        <dbReference type="ARBA" id="ARBA00022553"/>
    </source>
</evidence>
<feature type="domain" description="PAC" evidence="11">
    <location>
        <begin position="162"/>
        <end position="214"/>
    </location>
</feature>
<dbReference type="InterPro" id="IPR013656">
    <property type="entry name" value="PAS_4"/>
</dbReference>
<dbReference type="CDD" id="cd00082">
    <property type="entry name" value="HisKA"/>
    <property type="match status" value="1"/>
</dbReference>
<dbReference type="InterPro" id="IPR003661">
    <property type="entry name" value="HisK_dim/P_dom"/>
</dbReference>
<comment type="caution">
    <text evidence="12">The sequence shown here is derived from an EMBL/GenBank/DDBJ whole genome shotgun (WGS) entry which is preliminary data.</text>
</comment>
<dbReference type="InterPro" id="IPR013655">
    <property type="entry name" value="PAS_fold_3"/>
</dbReference>
<dbReference type="Gene3D" id="3.30.565.10">
    <property type="entry name" value="Histidine kinase-like ATPase, C-terminal domain"/>
    <property type="match status" value="1"/>
</dbReference>
<feature type="domain" description="PAC" evidence="11">
    <location>
        <begin position="541"/>
        <end position="593"/>
    </location>
</feature>
<dbReference type="SUPFAM" id="SSF52172">
    <property type="entry name" value="CheY-like"/>
    <property type="match status" value="1"/>
</dbReference>
<sequence>MAEQMRRSDETEPRIGSWLAGIFLLFSVPWIIIGDLLVASIGDVADLELVQTLKGLLFVFICAALAKYFGDRFHAQLLGYYRRERRLREHLVRAEYVGEIASWEKDLRDGRTFCSENCDVLFGTSIAATESFEDVLRAHIHPDDGDRVAQLRGDWWRDGGTLELEYRLADPQGLTKWIEERAEFVEGEDGKIRYAVGTIRDISKLKAAKSARDAAEARAERREALVRMAAEKASFGGWRYELGDEHEIWSDGTAHIRGLPPDIKISPAEAVEYYAAGDSDRMRRLFDACIKNGEAFDDIFKMNTADGRQITVRTLGEPQFDETGKIVAVQGAIQDVTELVSAREEADRRNAQLQSVLASIGDGFVTLDTAGTVTFINRRGSELFGLNPGKVQGRNFWDIFPAARGSRFEHKCREAIETGESRSSVEYVSAISRWLDVNVHPTPGGLAIYFRDDSEKQHARQWLKLLESAVQSLDDILTVVKVGTGEWDEQEVIYANNTTEKQLGYSPEEFIGKSPWFFVDTVRSGRAVSELQRAISAGKSATAEVFVNAKSGGGRWFEAHTSPIHDRKGQITHRVAVLRDVTDRKRYEERILESEERFRLISRASSDVIWDWDIANGFFWLSDNYEEVFGFDISNEPQTFDASVARIHPEDQDRIRNSLLDAIQSELSTWSAEYRVRNAQGGYSIVEDRAFIIRNAEGKALRMVAGMTDVTELRELDEKLRASQKLEALGHLTGGVAHDFNNLLTIILGNSELLIDSVTDPGQERMANAILNAAERGAYLTDGLLAFSRRQPLEPVPVDVNELILRSESLLRQGVEEGITLRFALEAEDAVVLIDPARLQSAILNLVINSRHAIGERGTITVETSTRIFDDTSELEAADFAAGRYLAISVTDDGIGMTRDVQQRAFDPFFTTKPAGKGTGLGLSSTYGFVKQSGGEARIYSEIGEGTTVNIYLPLAKEETDAVAPPSQKDVPPGRGEHILVVEDDPYLRQHAEAQIRALGYRVSVAENADEALALLEQDPSVDLLFTDVIMPGSMHGAELARTARAAYPDLKVLFTSGYTKNVTLHKGRLDENVELLPKPYRREDLARRLREQLDA</sequence>
<dbReference type="EC" id="2.7.13.3" evidence="2"/>
<dbReference type="PROSITE" id="PS50110">
    <property type="entry name" value="RESPONSE_REGULATORY"/>
    <property type="match status" value="1"/>
</dbReference>
<keyword evidence="13" id="KW-1185">Reference proteome</keyword>
<evidence type="ECO:0000259" key="11">
    <source>
        <dbReference type="PROSITE" id="PS50113"/>
    </source>
</evidence>
<dbReference type="SMART" id="SM00388">
    <property type="entry name" value="HisKA"/>
    <property type="match status" value="1"/>
</dbReference>
<dbReference type="PANTHER" id="PTHR43304:SF1">
    <property type="entry name" value="PAC DOMAIN-CONTAINING PROTEIN"/>
    <property type="match status" value="1"/>
</dbReference>
<feature type="modified residue" description="4-aspartylphosphate" evidence="6">
    <location>
        <position position="1028"/>
    </location>
</feature>
<dbReference type="InterPro" id="IPR000014">
    <property type="entry name" value="PAS"/>
</dbReference>
<keyword evidence="7" id="KW-1133">Transmembrane helix</keyword>
<evidence type="ECO:0000256" key="4">
    <source>
        <dbReference type="ARBA" id="ARBA00022679"/>
    </source>
</evidence>
<evidence type="ECO:0000259" key="9">
    <source>
        <dbReference type="PROSITE" id="PS50110"/>
    </source>
</evidence>
<keyword evidence="7" id="KW-0812">Transmembrane</keyword>
<evidence type="ECO:0000256" key="5">
    <source>
        <dbReference type="ARBA" id="ARBA00022777"/>
    </source>
</evidence>
<evidence type="ECO:0000256" key="6">
    <source>
        <dbReference type="PROSITE-ProRule" id="PRU00169"/>
    </source>
</evidence>
<dbReference type="PROSITE" id="PS50113">
    <property type="entry name" value="PAC"/>
    <property type="match status" value="4"/>
</dbReference>
<feature type="domain" description="PAS" evidence="10">
    <location>
        <begin position="594"/>
        <end position="666"/>
    </location>
</feature>
<dbReference type="CDD" id="cd00130">
    <property type="entry name" value="PAS"/>
    <property type="match status" value="4"/>
</dbReference>
<dbReference type="Gene3D" id="1.10.287.130">
    <property type="match status" value="1"/>
</dbReference>
<dbReference type="PRINTS" id="PR00344">
    <property type="entry name" value="BCTRLSENSOR"/>
</dbReference>
<evidence type="ECO:0000313" key="12">
    <source>
        <dbReference type="EMBL" id="MFB9151021.1"/>
    </source>
</evidence>
<name>A0ABV5I486_9RHOB</name>
<keyword evidence="7" id="KW-0472">Membrane</keyword>
<reference evidence="12 13" key="1">
    <citation type="submission" date="2024-09" db="EMBL/GenBank/DDBJ databases">
        <authorList>
            <person name="Sun Q."/>
            <person name="Mori K."/>
        </authorList>
    </citation>
    <scope>NUCLEOTIDE SEQUENCE [LARGE SCALE GENOMIC DNA]</scope>
    <source>
        <strain evidence="12 13">CECT 9424</strain>
    </source>
</reference>
<comment type="catalytic activity">
    <reaction evidence="1">
        <text>ATP + protein L-histidine = ADP + protein N-phospho-L-histidine.</text>
        <dbReference type="EC" id="2.7.13.3"/>
    </reaction>
</comment>
<evidence type="ECO:0000256" key="1">
    <source>
        <dbReference type="ARBA" id="ARBA00000085"/>
    </source>
</evidence>
<dbReference type="Pfam" id="PF00512">
    <property type="entry name" value="HisKA"/>
    <property type="match status" value="1"/>
</dbReference>
<dbReference type="SUPFAM" id="SSF55874">
    <property type="entry name" value="ATPase domain of HSP90 chaperone/DNA topoisomerase II/histidine kinase"/>
    <property type="match status" value="1"/>
</dbReference>
<organism evidence="12 13">
    <name type="scientific">Roseovarius ramblicola</name>
    <dbReference type="NCBI Taxonomy" id="2022336"/>
    <lineage>
        <taxon>Bacteria</taxon>
        <taxon>Pseudomonadati</taxon>
        <taxon>Pseudomonadota</taxon>
        <taxon>Alphaproteobacteria</taxon>
        <taxon>Rhodobacterales</taxon>
        <taxon>Roseobacteraceae</taxon>
        <taxon>Roseovarius</taxon>
    </lineage>
</organism>
<dbReference type="InterPro" id="IPR052162">
    <property type="entry name" value="Sensor_kinase/Photoreceptor"/>
</dbReference>
<dbReference type="InterPro" id="IPR011006">
    <property type="entry name" value="CheY-like_superfamily"/>
</dbReference>
<feature type="transmembrane region" description="Helical" evidence="7">
    <location>
        <begin position="15"/>
        <end position="33"/>
    </location>
</feature>
<evidence type="ECO:0000256" key="2">
    <source>
        <dbReference type="ARBA" id="ARBA00012438"/>
    </source>
</evidence>
<proteinExistence type="predicted"/>
<dbReference type="InterPro" id="IPR036097">
    <property type="entry name" value="HisK_dim/P_sf"/>
</dbReference>
<dbReference type="InterPro" id="IPR001789">
    <property type="entry name" value="Sig_transdc_resp-reg_receiver"/>
</dbReference>
<accession>A0ABV5I486</accession>
<dbReference type="InterPro" id="IPR005467">
    <property type="entry name" value="His_kinase_dom"/>
</dbReference>
<dbReference type="InterPro" id="IPR001610">
    <property type="entry name" value="PAC"/>
</dbReference>
<dbReference type="Gene3D" id="3.40.50.2300">
    <property type="match status" value="1"/>
</dbReference>
<dbReference type="CDD" id="cd18161">
    <property type="entry name" value="REC_hyHK_blue-like"/>
    <property type="match status" value="1"/>
</dbReference>
<dbReference type="InterPro" id="IPR004358">
    <property type="entry name" value="Sig_transdc_His_kin-like_C"/>
</dbReference>